<comment type="caution">
    <text evidence="1">The sequence shown here is derived from an EMBL/GenBank/DDBJ whole genome shotgun (WGS) entry which is preliminary data.</text>
</comment>
<proteinExistence type="predicted"/>
<dbReference type="OrthoDB" id="7585869at2"/>
<sequence>MRLIPNWRQSWRWWSVRVSALGAMIFAFLLAAPDQALAIWQALPADVQAMIPNAKEIGLVLTIAVLVARNVRQKEVGDGRQ</sequence>
<dbReference type="InterPro" id="IPR057700">
    <property type="entry name" value="DUF7940"/>
</dbReference>
<evidence type="ECO:0000313" key="1">
    <source>
        <dbReference type="EMBL" id="KTW00458.1"/>
    </source>
</evidence>
<reference evidence="1 2" key="1">
    <citation type="journal article" date="2016" name="Front. Microbiol.">
        <title>Genomic Resource of Rice Seed Associated Bacteria.</title>
        <authorList>
            <person name="Midha S."/>
            <person name="Bansal K."/>
            <person name="Sharma S."/>
            <person name="Kumar N."/>
            <person name="Patil P.P."/>
            <person name="Chaudhry V."/>
            <person name="Patil P.B."/>
        </authorList>
    </citation>
    <scope>NUCLEOTIDE SEQUENCE [LARGE SCALE GENOMIC DNA]</scope>
    <source>
        <strain evidence="1 2">SB4</strain>
    </source>
</reference>
<dbReference type="AlphaFoldDB" id="A0A147IXA8"/>
<dbReference type="Pfam" id="PF25612">
    <property type="entry name" value="DUF7940"/>
    <property type="match status" value="1"/>
</dbReference>
<dbReference type="PATRIC" id="fig|33051.4.peg.2087"/>
<accession>A0A147IXA8</accession>
<dbReference type="EMBL" id="LDTE01000037">
    <property type="protein sequence ID" value="KTW00458.1"/>
    <property type="molecule type" value="Genomic_DNA"/>
</dbReference>
<protein>
    <recommendedName>
        <fullName evidence="3">Holin</fullName>
    </recommendedName>
</protein>
<gene>
    <name evidence="1" type="ORF">SB4_07045</name>
</gene>
<evidence type="ECO:0000313" key="2">
    <source>
        <dbReference type="Proteomes" id="UP000074072"/>
    </source>
</evidence>
<organism evidence="1 2">
    <name type="scientific">Sphingomonas sanguinis</name>
    <dbReference type="NCBI Taxonomy" id="33051"/>
    <lineage>
        <taxon>Bacteria</taxon>
        <taxon>Pseudomonadati</taxon>
        <taxon>Pseudomonadota</taxon>
        <taxon>Alphaproteobacteria</taxon>
        <taxon>Sphingomonadales</taxon>
        <taxon>Sphingomonadaceae</taxon>
        <taxon>Sphingomonas</taxon>
    </lineage>
</organism>
<dbReference type="Proteomes" id="UP000074072">
    <property type="component" value="Unassembled WGS sequence"/>
</dbReference>
<evidence type="ECO:0008006" key="3">
    <source>
        <dbReference type="Google" id="ProtNLM"/>
    </source>
</evidence>
<name>A0A147IXA8_9SPHN</name>
<dbReference type="RefSeq" id="WP_153006113.1">
    <property type="nucleotide sequence ID" value="NZ_LDTE01000037.1"/>
</dbReference>